<protein>
    <submittedName>
        <fullName evidence="1">Uncharacterized protein</fullName>
    </submittedName>
</protein>
<evidence type="ECO:0000313" key="2">
    <source>
        <dbReference type="Proteomes" id="UP000315349"/>
    </source>
</evidence>
<sequence>MWYEIDSLDLLHRRVAHVARLRATCVLEAKEVWFPKELLCESLKIADTTLPVASCGLATPVEIGISTGATLSVVHNDAL</sequence>
<evidence type="ECO:0000313" key="1">
    <source>
        <dbReference type="EMBL" id="QDV29799.1"/>
    </source>
</evidence>
<proteinExistence type="predicted"/>
<reference evidence="1 2" key="1">
    <citation type="submission" date="2019-02" db="EMBL/GenBank/DDBJ databases">
        <title>Deep-cultivation of Planctomycetes and their phenomic and genomic characterization uncovers novel biology.</title>
        <authorList>
            <person name="Wiegand S."/>
            <person name="Jogler M."/>
            <person name="Boedeker C."/>
            <person name="Pinto D."/>
            <person name="Vollmers J."/>
            <person name="Rivas-Marin E."/>
            <person name="Kohn T."/>
            <person name="Peeters S.H."/>
            <person name="Heuer A."/>
            <person name="Rast P."/>
            <person name="Oberbeckmann S."/>
            <person name="Bunk B."/>
            <person name="Jeske O."/>
            <person name="Meyerdierks A."/>
            <person name="Storesund J.E."/>
            <person name="Kallscheuer N."/>
            <person name="Luecker S."/>
            <person name="Lage O.M."/>
            <person name="Pohl T."/>
            <person name="Merkel B.J."/>
            <person name="Hornburger P."/>
            <person name="Mueller R.-W."/>
            <person name="Bruemmer F."/>
            <person name="Labrenz M."/>
            <person name="Spormann A.M."/>
            <person name="Op den Camp H."/>
            <person name="Overmann J."/>
            <person name="Amann R."/>
            <person name="Jetten M.S.M."/>
            <person name="Mascher T."/>
            <person name="Medema M.H."/>
            <person name="Devos D.P."/>
            <person name="Kaster A.-K."/>
            <person name="Ovreas L."/>
            <person name="Rohde M."/>
            <person name="Galperin M.Y."/>
            <person name="Jogler C."/>
        </authorList>
    </citation>
    <scope>NUCLEOTIDE SEQUENCE [LARGE SCALE GENOMIC DNA]</scope>
    <source>
        <strain evidence="1 2">Spb1</strain>
    </source>
</reference>
<dbReference type="Proteomes" id="UP000315349">
    <property type="component" value="Chromosome"/>
</dbReference>
<accession>A0A518GMJ8</accession>
<name>A0A518GMJ8_9PLAN</name>
<dbReference type="AlphaFoldDB" id="A0A518GMJ8"/>
<dbReference type="KEGG" id="peh:Spb1_17160"/>
<dbReference type="EMBL" id="CP036299">
    <property type="protein sequence ID" value="QDV29799.1"/>
    <property type="molecule type" value="Genomic_DNA"/>
</dbReference>
<gene>
    <name evidence="1" type="ORF">Spb1_17160</name>
</gene>
<organism evidence="1 2">
    <name type="scientific">Planctopirus ephydatiae</name>
    <dbReference type="NCBI Taxonomy" id="2528019"/>
    <lineage>
        <taxon>Bacteria</taxon>
        <taxon>Pseudomonadati</taxon>
        <taxon>Planctomycetota</taxon>
        <taxon>Planctomycetia</taxon>
        <taxon>Planctomycetales</taxon>
        <taxon>Planctomycetaceae</taxon>
        <taxon>Planctopirus</taxon>
    </lineage>
</organism>
<keyword evidence="2" id="KW-1185">Reference proteome</keyword>